<accession>A0A7W7AB27</accession>
<reference evidence="2 3" key="1">
    <citation type="submission" date="2020-08" db="EMBL/GenBank/DDBJ databases">
        <title>Genomic Encyclopedia of Type Strains, Phase IV (KMG-IV): sequencing the most valuable type-strain genomes for metagenomic binning, comparative biology and taxonomic classification.</title>
        <authorList>
            <person name="Goeker M."/>
        </authorList>
    </citation>
    <scope>NUCLEOTIDE SEQUENCE [LARGE SCALE GENOMIC DNA]</scope>
    <source>
        <strain evidence="2 3">DSM 17507</strain>
    </source>
</reference>
<dbReference type="EMBL" id="JACHOA010000003">
    <property type="protein sequence ID" value="MBB4613723.1"/>
    <property type="molecule type" value="Genomic_DNA"/>
</dbReference>
<organism evidence="2 3">
    <name type="scientific">Novosphingobium taihuense</name>
    <dbReference type="NCBI Taxonomy" id="260085"/>
    <lineage>
        <taxon>Bacteria</taxon>
        <taxon>Pseudomonadati</taxon>
        <taxon>Pseudomonadota</taxon>
        <taxon>Alphaproteobacteria</taxon>
        <taxon>Sphingomonadales</taxon>
        <taxon>Sphingomonadaceae</taxon>
        <taxon>Novosphingobium</taxon>
    </lineage>
</organism>
<keyword evidence="1" id="KW-0812">Transmembrane</keyword>
<dbReference type="Proteomes" id="UP000538566">
    <property type="component" value="Unassembled WGS sequence"/>
</dbReference>
<evidence type="ECO:0000313" key="3">
    <source>
        <dbReference type="Proteomes" id="UP000538566"/>
    </source>
</evidence>
<protein>
    <submittedName>
        <fullName evidence="2">Uncharacterized protein</fullName>
    </submittedName>
</protein>
<sequence length="52" mass="5690">MERHGEETHITTEEARGGTGLNVMRWVLLISLILAIGALTMIWVTGALTTPQ</sequence>
<gene>
    <name evidence="2" type="ORF">GGR37_001998</name>
</gene>
<keyword evidence="3" id="KW-1185">Reference proteome</keyword>
<keyword evidence="1" id="KW-1133">Transmembrane helix</keyword>
<dbReference type="AlphaFoldDB" id="A0A7W7AB27"/>
<evidence type="ECO:0000313" key="2">
    <source>
        <dbReference type="EMBL" id="MBB4613723.1"/>
    </source>
</evidence>
<dbReference type="RefSeq" id="WP_181447255.1">
    <property type="nucleotide sequence ID" value="NZ_JACHOA010000003.1"/>
</dbReference>
<name>A0A7W7AB27_9SPHN</name>
<keyword evidence="1" id="KW-0472">Membrane</keyword>
<evidence type="ECO:0000256" key="1">
    <source>
        <dbReference type="SAM" id="Phobius"/>
    </source>
</evidence>
<proteinExistence type="predicted"/>
<feature type="transmembrane region" description="Helical" evidence="1">
    <location>
        <begin position="26"/>
        <end position="48"/>
    </location>
</feature>
<comment type="caution">
    <text evidence="2">The sequence shown here is derived from an EMBL/GenBank/DDBJ whole genome shotgun (WGS) entry which is preliminary data.</text>
</comment>